<dbReference type="Proteomes" id="UP000501690">
    <property type="component" value="Linkage Group LG6"/>
</dbReference>
<accession>A0A4D6M2X7</accession>
<reference evidence="1 2" key="1">
    <citation type="submission" date="2019-04" db="EMBL/GenBank/DDBJ databases">
        <title>An improved genome assembly and genetic linkage map for asparagus bean, Vigna unguiculata ssp. sesquipedialis.</title>
        <authorList>
            <person name="Xia Q."/>
            <person name="Zhang R."/>
            <person name="Dong Y."/>
        </authorList>
    </citation>
    <scope>NUCLEOTIDE SEQUENCE [LARGE SCALE GENOMIC DNA]</scope>
    <source>
        <tissue evidence="1">Leaf</tissue>
    </source>
</reference>
<organism evidence="1 2">
    <name type="scientific">Vigna unguiculata</name>
    <name type="common">Cowpea</name>
    <dbReference type="NCBI Taxonomy" id="3917"/>
    <lineage>
        <taxon>Eukaryota</taxon>
        <taxon>Viridiplantae</taxon>
        <taxon>Streptophyta</taxon>
        <taxon>Embryophyta</taxon>
        <taxon>Tracheophyta</taxon>
        <taxon>Spermatophyta</taxon>
        <taxon>Magnoliopsida</taxon>
        <taxon>eudicotyledons</taxon>
        <taxon>Gunneridae</taxon>
        <taxon>Pentapetalae</taxon>
        <taxon>rosids</taxon>
        <taxon>fabids</taxon>
        <taxon>Fabales</taxon>
        <taxon>Fabaceae</taxon>
        <taxon>Papilionoideae</taxon>
        <taxon>50 kb inversion clade</taxon>
        <taxon>NPAAA clade</taxon>
        <taxon>indigoferoid/millettioid clade</taxon>
        <taxon>Phaseoleae</taxon>
        <taxon>Vigna</taxon>
    </lineage>
</organism>
<keyword evidence="2" id="KW-1185">Reference proteome</keyword>
<proteinExistence type="predicted"/>
<protein>
    <submittedName>
        <fullName evidence="1">Uncharacterized protein</fullName>
    </submittedName>
</protein>
<sequence length="94" mass="11093">MVALCSPCTAFSRCCTPFMFLASNVVDVTVEERREVVEVTVEERRKVMDGLHCLRSCSWPASWVEEKWDRYGREREKGKWRGMRNLAERAEYQN</sequence>
<dbReference type="AlphaFoldDB" id="A0A4D6M2X7"/>
<evidence type="ECO:0000313" key="2">
    <source>
        <dbReference type="Proteomes" id="UP000501690"/>
    </source>
</evidence>
<dbReference type="EMBL" id="CP039350">
    <property type="protein sequence ID" value="QCD95669.1"/>
    <property type="molecule type" value="Genomic_DNA"/>
</dbReference>
<evidence type="ECO:0000313" key="1">
    <source>
        <dbReference type="EMBL" id="QCD95669.1"/>
    </source>
</evidence>
<gene>
    <name evidence="1" type="ORF">DEO72_LG6g364</name>
</gene>
<name>A0A4D6M2X7_VIGUN</name>